<comment type="caution">
    <text evidence="9">The sequence shown here is derived from an EMBL/GenBank/DDBJ whole genome shotgun (WGS) entry which is preliminary data.</text>
</comment>
<evidence type="ECO:0000256" key="1">
    <source>
        <dbReference type="ARBA" id="ARBA00004651"/>
    </source>
</evidence>
<dbReference type="Proteomes" id="UP000217785">
    <property type="component" value="Unassembled WGS sequence"/>
</dbReference>
<feature type="transmembrane region" description="Helical" evidence="8">
    <location>
        <begin position="95"/>
        <end position="116"/>
    </location>
</feature>
<reference evidence="10" key="1">
    <citation type="submission" date="2017-07" db="EMBL/GenBank/DDBJ databases">
        <title>Draft genome sequence of Effusibacillus lacus strain skLN1.</title>
        <authorList>
            <person name="Watanabe M."/>
            <person name="Kojima H."/>
            <person name="Fukui M."/>
        </authorList>
    </citation>
    <scope>NUCLEOTIDE SEQUENCE [LARGE SCALE GENOMIC DNA]</scope>
    <source>
        <strain evidence="10">skLN1</strain>
    </source>
</reference>
<gene>
    <name evidence="9" type="ORF">EFBL_2103</name>
</gene>
<evidence type="ECO:0000256" key="4">
    <source>
        <dbReference type="ARBA" id="ARBA00022692"/>
    </source>
</evidence>
<protein>
    <submittedName>
        <fullName evidence="9">Rod shape-determining protein MreD</fullName>
    </submittedName>
</protein>
<evidence type="ECO:0000313" key="9">
    <source>
        <dbReference type="EMBL" id="GAX90476.1"/>
    </source>
</evidence>
<keyword evidence="6 8" id="KW-1133">Transmembrane helix</keyword>
<evidence type="ECO:0000256" key="3">
    <source>
        <dbReference type="ARBA" id="ARBA00022475"/>
    </source>
</evidence>
<dbReference type="RefSeq" id="WP_096182202.1">
    <property type="nucleotide sequence ID" value="NZ_BDUF01000057.1"/>
</dbReference>
<feature type="transmembrane region" description="Helical" evidence="8">
    <location>
        <begin position="63"/>
        <end position="83"/>
    </location>
</feature>
<dbReference type="Pfam" id="PF04093">
    <property type="entry name" value="MreD"/>
    <property type="match status" value="1"/>
</dbReference>
<dbReference type="EMBL" id="BDUF01000057">
    <property type="protein sequence ID" value="GAX90476.1"/>
    <property type="molecule type" value="Genomic_DNA"/>
</dbReference>
<feature type="transmembrane region" description="Helical" evidence="8">
    <location>
        <begin position="33"/>
        <end position="56"/>
    </location>
</feature>
<dbReference type="InterPro" id="IPR007227">
    <property type="entry name" value="Cell_shape_determining_MreD"/>
</dbReference>
<evidence type="ECO:0000256" key="2">
    <source>
        <dbReference type="ARBA" id="ARBA00007776"/>
    </source>
</evidence>
<organism evidence="9 10">
    <name type="scientific">Effusibacillus lacus</name>
    <dbReference type="NCBI Taxonomy" id="1348429"/>
    <lineage>
        <taxon>Bacteria</taxon>
        <taxon>Bacillati</taxon>
        <taxon>Bacillota</taxon>
        <taxon>Bacilli</taxon>
        <taxon>Bacillales</taxon>
        <taxon>Alicyclobacillaceae</taxon>
        <taxon>Effusibacillus</taxon>
    </lineage>
</organism>
<keyword evidence="5" id="KW-0133">Cell shape</keyword>
<evidence type="ECO:0000256" key="5">
    <source>
        <dbReference type="ARBA" id="ARBA00022960"/>
    </source>
</evidence>
<keyword evidence="7 8" id="KW-0472">Membrane</keyword>
<evidence type="ECO:0000313" key="10">
    <source>
        <dbReference type="Proteomes" id="UP000217785"/>
    </source>
</evidence>
<evidence type="ECO:0000256" key="7">
    <source>
        <dbReference type="ARBA" id="ARBA00023136"/>
    </source>
</evidence>
<comment type="similarity">
    <text evidence="2">Belongs to the MreD family.</text>
</comment>
<sequence length="169" mass="19173">MRPVFLFLVLIAGLILQATLFVQKPFSWFQPSLTVLILLFIAYYRGAFLAMMLGILTGLVQDVVYGSFIGMHTFSLGVTGYFAGALFRVFLNRSLIMLVFVILGFSAVYEFMNYGIAMIFGRIQVDLLAVLTYAVRLMIFNGIFALILYPLADKWFPEDEDWGLGEEYL</sequence>
<feature type="transmembrane region" description="Helical" evidence="8">
    <location>
        <begin position="128"/>
        <end position="152"/>
    </location>
</feature>
<name>A0A292YMR3_9BACL</name>
<keyword evidence="10" id="KW-1185">Reference proteome</keyword>
<dbReference type="NCBIfam" id="TIGR03426">
    <property type="entry name" value="shape_MreD"/>
    <property type="match status" value="1"/>
</dbReference>
<proteinExistence type="inferred from homology"/>
<keyword evidence="3" id="KW-1003">Cell membrane</keyword>
<keyword evidence="4 8" id="KW-0812">Transmembrane</keyword>
<evidence type="ECO:0000256" key="8">
    <source>
        <dbReference type="SAM" id="Phobius"/>
    </source>
</evidence>
<dbReference type="GO" id="GO:0005886">
    <property type="term" value="C:plasma membrane"/>
    <property type="evidence" value="ECO:0007669"/>
    <property type="project" value="UniProtKB-SubCell"/>
</dbReference>
<dbReference type="OrthoDB" id="9796616at2"/>
<evidence type="ECO:0000256" key="6">
    <source>
        <dbReference type="ARBA" id="ARBA00022989"/>
    </source>
</evidence>
<accession>A0A292YMR3</accession>
<dbReference type="GO" id="GO:0008360">
    <property type="term" value="P:regulation of cell shape"/>
    <property type="evidence" value="ECO:0007669"/>
    <property type="project" value="UniProtKB-KW"/>
</dbReference>
<comment type="subcellular location">
    <subcellularLocation>
        <location evidence="1">Cell membrane</location>
        <topology evidence="1">Multi-pass membrane protein</topology>
    </subcellularLocation>
</comment>
<dbReference type="AlphaFoldDB" id="A0A292YMR3"/>